<gene>
    <name evidence="2" type="ORF">RIF29_29675</name>
</gene>
<name>A0AAN9EFA9_CROPI</name>
<keyword evidence="1" id="KW-1133">Transmembrane helix</keyword>
<accession>A0AAN9EFA9</accession>
<organism evidence="2 3">
    <name type="scientific">Crotalaria pallida</name>
    <name type="common">Smooth rattlebox</name>
    <name type="synonym">Crotalaria striata</name>
    <dbReference type="NCBI Taxonomy" id="3830"/>
    <lineage>
        <taxon>Eukaryota</taxon>
        <taxon>Viridiplantae</taxon>
        <taxon>Streptophyta</taxon>
        <taxon>Embryophyta</taxon>
        <taxon>Tracheophyta</taxon>
        <taxon>Spermatophyta</taxon>
        <taxon>Magnoliopsida</taxon>
        <taxon>eudicotyledons</taxon>
        <taxon>Gunneridae</taxon>
        <taxon>Pentapetalae</taxon>
        <taxon>rosids</taxon>
        <taxon>fabids</taxon>
        <taxon>Fabales</taxon>
        <taxon>Fabaceae</taxon>
        <taxon>Papilionoideae</taxon>
        <taxon>50 kb inversion clade</taxon>
        <taxon>genistoids sensu lato</taxon>
        <taxon>core genistoids</taxon>
        <taxon>Crotalarieae</taxon>
        <taxon>Crotalaria</taxon>
    </lineage>
</organism>
<keyword evidence="3" id="KW-1185">Reference proteome</keyword>
<reference evidence="2 3" key="1">
    <citation type="submission" date="2024-01" db="EMBL/GenBank/DDBJ databases">
        <title>The genomes of 5 underutilized Papilionoideae crops provide insights into root nodulation and disease resistanc.</title>
        <authorList>
            <person name="Yuan L."/>
        </authorList>
    </citation>
    <scope>NUCLEOTIDE SEQUENCE [LARGE SCALE GENOMIC DNA]</scope>
    <source>
        <strain evidence="2">ZHUSHIDOU_FW_LH</strain>
        <tissue evidence="2">Leaf</tissue>
    </source>
</reference>
<evidence type="ECO:0000313" key="3">
    <source>
        <dbReference type="Proteomes" id="UP001372338"/>
    </source>
</evidence>
<proteinExistence type="predicted"/>
<dbReference type="EMBL" id="JAYWIO010000006">
    <property type="protein sequence ID" value="KAK7256236.1"/>
    <property type="molecule type" value="Genomic_DNA"/>
</dbReference>
<sequence>MSSLLGFLMRGRDDVGDGLRLSFTSFLYLKIWERCLMLASMHLVRGLQLHARWVMHWVILVFLLSVLFCSCVNNS</sequence>
<keyword evidence="1" id="KW-0472">Membrane</keyword>
<evidence type="ECO:0000256" key="1">
    <source>
        <dbReference type="SAM" id="Phobius"/>
    </source>
</evidence>
<comment type="caution">
    <text evidence="2">The sequence shown here is derived from an EMBL/GenBank/DDBJ whole genome shotgun (WGS) entry which is preliminary data.</text>
</comment>
<protein>
    <submittedName>
        <fullName evidence="2">Uncharacterized protein</fullName>
    </submittedName>
</protein>
<keyword evidence="1" id="KW-0812">Transmembrane</keyword>
<feature type="transmembrane region" description="Helical" evidence="1">
    <location>
        <begin position="53"/>
        <end position="72"/>
    </location>
</feature>
<dbReference type="Proteomes" id="UP001372338">
    <property type="component" value="Unassembled WGS sequence"/>
</dbReference>
<dbReference type="AlphaFoldDB" id="A0AAN9EFA9"/>
<evidence type="ECO:0000313" key="2">
    <source>
        <dbReference type="EMBL" id="KAK7256236.1"/>
    </source>
</evidence>